<dbReference type="SUPFAM" id="SSF54768">
    <property type="entry name" value="dsRNA-binding domain-like"/>
    <property type="match status" value="1"/>
</dbReference>
<proteinExistence type="inferred from homology"/>
<evidence type="ECO:0000256" key="1">
    <source>
        <dbReference type="ARBA" id="ARBA00006638"/>
    </source>
</evidence>
<dbReference type="GO" id="GO:0005634">
    <property type="term" value="C:nucleus"/>
    <property type="evidence" value="ECO:0007669"/>
    <property type="project" value="InterPro"/>
</dbReference>
<dbReference type="PANTHER" id="PTHR12132:SF1">
    <property type="entry name" value="DNA REPAIR PROTEIN RAD52 HOMOLOG"/>
    <property type="match status" value="1"/>
</dbReference>
<dbReference type="InterPro" id="IPR041247">
    <property type="entry name" value="Rad52_fam"/>
</dbReference>
<evidence type="ECO:0000256" key="3">
    <source>
        <dbReference type="ARBA" id="ARBA00023172"/>
    </source>
</evidence>
<feature type="compositionally biased region" description="Basic residues" evidence="7">
    <location>
        <begin position="392"/>
        <end position="420"/>
    </location>
</feature>
<reference evidence="8" key="1">
    <citation type="journal article" date="2023" name="Mol. Biol. Evol.">
        <title>Third-Generation Sequencing Reveals the Adaptive Role of the Epigenome in Three Deep-Sea Polychaetes.</title>
        <authorList>
            <person name="Perez M."/>
            <person name="Aroh O."/>
            <person name="Sun Y."/>
            <person name="Lan Y."/>
            <person name="Juniper S.K."/>
            <person name="Young C.R."/>
            <person name="Angers B."/>
            <person name="Qian P.Y."/>
        </authorList>
    </citation>
    <scope>NUCLEOTIDE SEQUENCE</scope>
    <source>
        <strain evidence="8">R07B-5</strain>
    </source>
</reference>
<dbReference type="GO" id="GO:0006312">
    <property type="term" value="P:mitotic recombination"/>
    <property type="evidence" value="ECO:0007669"/>
    <property type="project" value="TreeGrafter"/>
</dbReference>
<evidence type="ECO:0000256" key="7">
    <source>
        <dbReference type="SAM" id="MobiDB-lite"/>
    </source>
</evidence>
<dbReference type="AlphaFoldDB" id="A0AAD9KE99"/>
<dbReference type="GO" id="GO:0000730">
    <property type="term" value="P:DNA recombinase assembly"/>
    <property type="evidence" value="ECO:0007669"/>
    <property type="project" value="InterPro"/>
</dbReference>
<evidence type="ECO:0000256" key="6">
    <source>
        <dbReference type="ARBA" id="ARBA00073403"/>
    </source>
</evidence>
<dbReference type="GO" id="GO:0010792">
    <property type="term" value="P:DNA double-strand break processing involved in repair via single-strand annealing"/>
    <property type="evidence" value="ECO:0007669"/>
    <property type="project" value="UniProtKB-ARBA"/>
</dbReference>
<sequence length="432" mass="48094">MFQVSYSEEEHAAIQRALRQRLGPQFISQRSGAGGQKLAYVEGWRLTNLANEMFGFNGWSHSVTQQTVDFVDHNNGRYYIGVSAFVKVQLKDGVYHEDVGYGVSEGMRSKALAIEKARKESVTDGLKRALKSFGNALGNCLGDMNYLRCINKAPKPPPETLDVATMKLSWQDNRVERARYVVKRTPQHSLNGTSTGVTTSTIHVTTEQINSDRKVGTTKHKVINDMTSKTELGSRQKCFDNRNEENRTIGNHTETAQEGEPPPVVTALRKTEEQTSDTSNCGLRTPTGATLQTMHALGDDHSSGSAMAGGSGGNGSVSDKMQRKLRQRLKQQEFQHRMQHKKPPMDTPLRHMDSPVHHVDTPLHRIDTPLQQTDTPLGHTHGRSSGCERKLNRGRYGRGRCGRGRCGRGRGGRGRRRRGRGGRERETNPILC</sequence>
<dbReference type="InterPro" id="IPR007232">
    <property type="entry name" value="Rad52_Rad59_Rad22"/>
</dbReference>
<feature type="region of interest" description="Disordered" evidence="7">
    <location>
        <begin position="300"/>
        <end position="328"/>
    </location>
</feature>
<evidence type="ECO:0000313" key="8">
    <source>
        <dbReference type="EMBL" id="KAK2169562.1"/>
    </source>
</evidence>
<protein>
    <recommendedName>
        <fullName evidence="6">DNA repair protein RAD52 homolog</fullName>
    </recommendedName>
</protein>
<evidence type="ECO:0000256" key="4">
    <source>
        <dbReference type="ARBA" id="ARBA00023204"/>
    </source>
</evidence>
<organism evidence="8 9">
    <name type="scientific">Ridgeia piscesae</name>
    <name type="common">Tubeworm</name>
    <dbReference type="NCBI Taxonomy" id="27915"/>
    <lineage>
        <taxon>Eukaryota</taxon>
        <taxon>Metazoa</taxon>
        <taxon>Spiralia</taxon>
        <taxon>Lophotrochozoa</taxon>
        <taxon>Annelida</taxon>
        <taxon>Polychaeta</taxon>
        <taxon>Sedentaria</taxon>
        <taxon>Canalipalpata</taxon>
        <taxon>Sabellida</taxon>
        <taxon>Siboglinidae</taxon>
        <taxon>Ridgeia</taxon>
    </lineage>
</organism>
<keyword evidence="4" id="KW-0234">DNA repair</keyword>
<keyword evidence="3" id="KW-0233">DNA recombination</keyword>
<comment type="caution">
    <text evidence="8">The sequence shown here is derived from an EMBL/GenBank/DDBJ whole genome shotgun (WGS) entry which is preliminary data.</text>
</comment>
<name>A0AAD9KE99_RIDPI</name>
<comment type="similarity">
    <text evidence="1">Belongs to the RAD52 family.</text>
</comment>
<dbReference type="InterPro" id="IPR004585">
    <property type="entry name" value="DNA_recomb/repair_Rad52"/>
</dbReference>
<evidence type="ECO:0000256" key="5">
    <source>
        <dbReference type="ARBA" id="ARBA00053354"/>
    </source>
</evidence>
<dbReference type="Pfam" id="PF04098">
    <property type="entry name" value="Rad52_Rad22"/>
    <property type="match status" value="1"/>
</dbReference>
<dbReference type="InterPro" id="IPR042525">
    <property type="entry name" value="Rad52_Rad59_Rad22_sf"/>
</dbReference>
<keyword evidence="9" id="KW-1185">Reference proteome</keyword>
<dbReference type="Proteomes" id="UP001209878">
    <property type="component" value="Unassembled WGS sequence"/>
</dbReference>
<feature type="region of interest" description="Disordered" evidence="7">
    <location>
        <begin position="368"/>
        <end position="432"/>
    </location>
</feature>
<comment type="function">
    <text evidence="5">Involved in double-stranded break repair. Plays a central role in genetic recombination and DNA repair by promoting the annealing of complementary single-stranded DNA and by stimulation of the RAD51 recombinase.</text>
</comment>
<dbReference type="FunFam" id="3.30.390.80:FF:000001">
    <property type="entry name" value="DNA repair protein RAD52 homolog"/>
    <property type="match status" value="1"/>
</dbReference>
<dbReference type="NCBIfam" id="TIGR00607">
    <property type="entry name" value="rad52"/>
    <property type="match status" value="1"/>
</dbReference>
<keyword evidence="2" id="KW-0227">DNA damage</keyword>
<dbReference type="Gene3D" id="3.30.390.80">
    <property type="entry name" value="DNA repair protein Rad52/59/22"/>
    <property type="match status" value="1"/>
</dbReference>
<dbReference type="EMBL" id="JAODUO010001185">
    <property type="protein sequence ID" value="KAK2169562.1"/>
    <property type="molecule type" value="Genomic_DNA"/>
</dbReference>
<evidence type="ECO:0000313" key="9">
    <source>
        <dbReference type="Proteomes" id="UP001209878"/>
    </source>
</evidence>
<gene>
    <name evidence="8" type="ORF">NP493_1186g00030</name>
</gene>
<dbReference type="PANTHER" id="PTHR12132">
    <property type="entry name" value="DNA REPAIR AND RECOMBINATION PROTEIN RAD52, RAD59"/>
    <property type="match status" value="1"/>
</dbReference>
<accession>A0AAD9KE99</accession>
<feature type="compositionally biased region" description="Basic and acidic residues" evidence="7">
    <location>
        <begin position="421"/>
        <end position="432"/>
    </location>
</feature>
<evidence type="ECO:0000256" key="2">
    <source>
        <dbReference type="ARBA" id="ARBA00022763"/>
    </source>
</evidence>